<dbReference type="PROSITE" id="PS51186">
    <property type="entry name" value="GNAT"/>
    <property type="match status" value="1"/>
</dbReference>
<dbReference type="InterPro" id="IPR000182">
    <property type="entry name" value="GNAT_dom"/>
</dbReference>
<dbReference type="GO" id="GO:0016747">
    <property type="term" value="F:acyltransferase activity, transferring groups other than amino-acyl groups"/>
    <property type="evidence" value="ECO:0007669"/>
    <property type="project" value="InterPro"/>
</dbReference>
<comment type="caution">
    <text evidence="2">The sequence shown here is derived from an EMBL/GenBank/DDBJ whole genome shotgun (WGS) entry which is preliminary data.</text>
</comment>
<dbReference type="Pfam" id="PF00583">
    <property type="entry name" value="Acetyltransf_1"/>
    <property type="match status" value="1"/>
</dbReference>
<dbReference type="Proteomes" id="UP000317730">
    <property type="component" value="Unassembled WGS sequence"/>
</dbReference>
<accession>A0A4Y3TUZ4</accession>
<organism evidence="2 3">
    <name type="scientific">Acetobacter peroxydans</name>
    <dbReference type="NCBI Taxonomy" id="104098"/>
    <lineage>
        <taxon>Bacteria</taxon>
        <taxon>Pseudomonadati</taxon>
        <taxon>Pseudomonadota</taxon>
        <taxon>Alphaproteobacteria</taxon>
        <taxon>Acetobacterales</taxon>
        <taxon>Acetobacteraceae</taxon>
        <taxon>Acetobacter</taxon>
    </lineage>
</organism>
<dbReference type="Gene3D" id="3.40.630.30">
    <property type="match status" value="1"/>
</dbReference>
<feature type="domain" description="N-acetyltransferase" evidence="1">
    <location>
        <begin position="8"/>
        <end position="173"/>
    </location>
</feature>
<evidence type="ECO:0000259" key="1">
    <source>
        <dbReference type="PROSITE" id="PS51186"/>
    </source>
</evidence>
<dbReference type="AlphaFoldDB" id="A0A4Y3TUZ4"/>
<dbReference type="CDD" id="cd04301">
    <property type="entry name" value="NAT_SF"/>
    <property type="match status" value="1"/>
</dbReference>
<dbReference type="InterPro" id="IPR016181">
    <property type="entry name" value="Acyl_CoA_acyltransferase"/>
</dbReference>
<dbReference type="EMBL" id="BJMV01000006">
    <property type="protein sequence ID" value="GEB85613.1"/>
    <property type="molecule type" value="Genomic_DNA"/>
</dbReference>
<name>A0A4Y3TUZ4_9PROT</name>
<reference evidence="2 3" key="1">
    <citation type="submission" date="2019-06" db="EMBL/GenBank/DDBJ databases">
        <title>Whole genome shotgun sequence of Acetobacter peroxydans NBRC 13755.</title>
        <authorList>
            <person name="Hosoyama A."/>
            <person name="Uohara A."/>
            <person name="Ohji S."/>
            <person name="Ichikawa N."/>
        </authorList>
    </citation>
    <scope>NUCLEOTIDE SEQUENCE [LARGE SCALE GENOMIC DNA]</scope>
    <source>
        <strain evidence="2 3">NBRC 13755</strain>
    </source>
</reference>
<gene>
    <name evidence="2" type="ORF">APE01nite_14100</name>
</gene>
<proteinExistence type="predicted"/>
<evidence type="ECO:0000313" key="2">
    <source>
        <dbReference type="EMBL" id="GEB85613.1"/>
    </source>
</evidence>
<sequence length="193" mass="21540">MAEKLRVQRILNLDEDDLQALCEVVDAAILDGDGFDWLQPQGRQVLERYFRGLLMVPERMLFAVRQDGVIMGGAQLVRSPRNNEMQAMCVTLAHLFVAPYAHRALLGATLLQEVESAARNMGFRVMNADVPETRTSAIALLQQAGFILWGSHPFYARVGDDILRGLFFTKPLDDTPPFRVDQLSSSASSSMQD</sequence>
<keyword evidence="3" id="KW-1185">Reference proteome</keyword>
<protein>
    <recommendedName>
        <fullName evidence="1">N-acetyltransferase domain-containing protein</fullName>
    </recommendedName>
</protein>
<dbReference type="SUPFAM" id="SSF55729">
    <property type="entry name" value="Acyl-CoA N-acyltransferases (Nat)"/>
    <property type="match status" value="1"/>
</dbReference>
<evidence type="ECO:0000313" key="3">
    <source>
        <dbReference type="Proteomes" id="UP000317730"/>
    </source>
</evidence>